<keyword evidence="2" id="KW-0812">Transmembrane</keyword>
<keyword evidence="2" id="KW-0472">Membrane</keyword>
<organism evidence="3 4">
    <name type="scientific">Aquisphaera giovannonii</name>
    <dbReference type="NCBI Taxonomy" id="406548"/>
    <lineage>
        <taxon>Bacteria</taxon>
        <taxon>Pseudomonadati</taxon>
        <taxon>Planctomycetota</taxon>
        <taxon>Planctomycetia</taxon>
        <taxon>Isosphaerales</taxon>
        <taxon>Isosphaeraceae</taxon>
        <taxon>Aquisphaera</taxon>
    </lineage>
</organism>
<sequence length="452" mass="49530">MSTEPARTRSEGTVLEILLSPLRAVERTRGWRRLGLLLLYAAVAVPILAILWRRSQLNGLPDVGDTFDLPGPRPAAGVPDDRNAFVPYGRAAEHFRDMSPAEGRSFSQANLRWSRADATLRGWVAEHREAISLLRAGSGRPEAYLERPGLASGPSDRAAGQEVIRRLSWIGNAAIFEAGRLRAEGDPAGAWAVLKAVVRVSRDMERALPTAWCRTTAIILVQFAREPVAEWAGDGSVGIPLLRQALDDLAAIEPLTPPLSHFYRGEYEAADESMEDLSPRIAARAQPRSDAGTFDPSAFAPGLAAFLRGEPERSRRVLRLLAANDLAWCDRPIIDRPAWAVPRLRIYEPNPSAPPASRALPPGELARWAESALIDPAPPWRTGDIEKGERTDRWSLGQLKEAVAVPLFTRETGRPPASPAEALRHYDPIPGDAPDRDEARPLPEGRDEGPLR</sequence>
<evidence type="ECO:0000313" key="4">
    <source>
        <dbReference type="Proteomes" id="UP000324233"/>
    </source>
</evidence>
<name>A0A5B9WG52_9BACT</name>
<evidence type="ECO:0000256" key="2">
    <source>
        <dbReference type="SAM" id="Phobius"/>
    </source>
</evidence>
<dbReference type="EMBL" id="CP042997">
    <property type="protein sequence ID" value="QEH38995.1"/>
    <property type="molecule type" value="Genomic_DNA"/>
</dbReference>
<dbReference type="OrthoDB" id="273311at2"/>
<keyword evidence="4" id="KW-1185">Reference proteome</keyword>
<dbReference type="KEGG" id="agv:OJF2_76070"/>
<feature type="region of interest" description="Disordered" evidence="1">
    <location>
        <begin position="408"/>
        <end position="452"/>
    </location>
</feature>
<evidence type="ECO:0000256" key="1">
    <source>
        <dbReference type="SAM" id="MobiDB-lite"/>
    </source>
</evidence>
<feature type="compositionally biased region" description="Basic and acidic residues" evidence="1">
    <location>
        <begin position="422"/>
        <end position="452"/>
    </location>
</feature>
<reference evidence="3 4" key="1">
    <citation type="submission" date="2019-08" db="EMBL/GenBank/DDBJ databases">
        <title>Deep-cultivation of Planctomycetes and their phenomic and genomic characterization uncovers novel biology.</title>
        <authorList>
            <person name="Wiegand S."/>
            <person name="Jogler M."/>
            <person name="Boedeker C."/>
            <person name="Pinto D."/>
            <person name="Vollmers J."/>
            <person name="Rivas-Marin E."/>
            <person name="Kohn T."/>
            <person name="Peeters S.H."/>
            <person name="Heuer A."/>
            <person name="Rast P."/>
            <person name="Oberbeckmann S."/>
            <person name="Bunk B."/>
            <person name="Jeske O."/>
            <person name="Meyerdierks A."/>
            <person name="Storesund J.E."/>
            <person name="Kallscheuer N."/>
            <person name="Luecker S."/>
            <person name="Lage O.M."/>
            <person name="Pohl T."/>
            <person name="Merkel B.J."/>
            <person name="Hornburger P."/>
            <person name="Mueller R.-W."/>
            <person name="Bruemmer F."/>
            <person name="Labrenz M."/>
            <person name="Spormann A.M."/>
            <person name="Op den Camp H."/>
            <person name="Overmann J."/>
            <person name="Amann R."/>
            <person name="Jetten M.S.M."/>
            <person name="Mascher T."/>
            <person name="Medema M.H."/>
            <person name="Devos D.P."/>
            <person name="Kaster A.-K."/>
            <person name="Ovreas L."/>
            <person name="Rohde M."/>
            <person name="Galperin M.Y."/>
            <person name="Jogler C."/>
        </authorList>
    </citation>
    <scope>NUCLEOTIDE SEQUENCE [LARGE SCALE GENOMIC DNA]</scope>
    <source>
        <strain evidence="3 4">OJF2</strain>
    </source>
</reference>
<proteinExistence type="predicted"/>
<evidence type="ECO:0000313" key="3">
    <source>
        <dbReference type="EMBL" id="QEH38995.1"/>
    </source>
</evidence>
<accession>A0A5B9WG52</accession>
<protein>
    <submittedName>
        <fullName evidence="3">Uncharacterized protein</fullName>
    </submittedName>
</protein>
<keyword evidence="2" id="KW-1133">Transmembrane helix</keyword>
<gene>
    <name evidence="3" type="ORF">OJF2_76070</name>
</gene>
<dbReference type="AlphaFoldDB" id="A0A5B9WG52"/>
<dbReference type="RefSeq" id="WP_148598368.1">
    <property type="nucleotide sequence ID" value="NZ_CP042997.1"/>
</dbReference>
<feature type="transmembrane region" description="Helical" evidence="2">
    <location>
        <begin position="34"/>
        <end position="52"/>
    </location>
</feature>
<dbReference type="Proteomes" id="UP000324233">
    <property type="component" value="Chromosome"/>
</dbReference>